<dbReference type="AlphaFoldDB" id="A0A8M8UVZ7"/>
<accession>A0A8M8UVZ7</accession>
<feature type="coiled-coil region" evidence="1">
    <location>
        <begin position="113"/>
        <end position="207"/>
    </location>
</feature>
<feature type="region of interest" description="Disordered" evidence="2">
    <location>
        <begin position="1"/>
        <end position="36"/>
    </location>
</feature>
<dbReference type="GO" id="GO:0007018">
    <property type="term" value="P:microtubule-based movement"/>
    <property type="evidence" value="ECO:0007669"/>
    <property type="project" value="InterPro"/>
</dbReference>
<dbReference type="GO" id="GO:0051231">
    <property type="term" value="P:spindle elongation"/>
    <property type="evidence" value="ECO:0007669"/>
    <property type="project" value="TreeGrafter"/>
</dbReference>
<dbReference type="OrthoDB" id="3176171at2759"/>
<dbReference type="Pfam" id="PF25764">
    <property type="entry name" value="KIF21A_4th"/>
    <property type="match status" value="1"/>
</dbReference>
<dbReference type="GeneID" id="105159265"/>
<sequence length="508" mass="57282">MRKSDQNHLIKNAHKSEEELGIEGKDDTVSRGLGQSNKLGIVSESDVVLRDDEEMQEGHVAKAGLQNELGISTEDDAVSRAEASSAEGHVAGAEAGGLDLHLPKAFISKEDCITVAKKEIEALKHNLANISSNSDDSAQKLKEEYLQKLNVLETQVAELKKKQDAQAQLLRQKQKSDEAARRLQDEIQRIKTQKVQLQQKIKQESEQFRLWKASREKEVLQLKKEGRRNEYEMHKLLALNQRQKLVLQQKTEEAAMATKRLKELLDSRKASRETPGGGINKGPGIQALVQAIEHELEVTVGVHEVRSEYERQMKERAKMGEEVARLKEEALIGKQQNLSEFPQSMSPGARNSRIFALENMLATSSSTLVSMASQLSEAEERERAFSGRGRWNQVRSVAGAKNIMNFLFNLAASSRCQLRDTEVDCRQKDAEIRDLKEKVVNLIRQVELQKSELSRQENLVKLALERHTNEMNEAYGACVMNNSDGHSYDLRSKVYYDIICVATNINRS</sequence>
<feature type="compositionally biased region" description="Basic and acidic residues" evidence="2">
    <location>
        <begin position="1"/>
        <end position="29"/>
    </location>
</feature>
<feature type="coiled-coil region" evidence="1">
    <location>
        <begin position="418"/>
        <end position="456"/>
    </location>
</feature>
<dbReference type="GO" id="GO:0007052">
    <property type="term" value="P:mitotic spindle organization"/>
    <property type="evidence" value="ECO:0007669"/>
    <property type="project" value="TreeGrafter"/>
</dbReference>
<dbReference type="RefSeq" id="XP_020548185.1">
    <property type="nucleotide sequence ID" value="XM_020692526.1"/>
</dbReference>
<dbReference type="KEGG" id="sind:105159265"/>
<keyword evidence="3" id="KW-1185">Reference proteome</keyword>
<dbReference type="GO" id="GO:0005875">
    <property type="term" value="C:microtubule associated complex"/>
    <property type="evidence" value="ECO:0007669"/>
    <property type="project" value="TreeGrafter"/>
</dbReference>
<keyword evidence="1" id="KW-0175">Coiled coil</keyword>
<proteinExistence type="predicted"/>
<evidence type="ECO:0000256" key="1">
    <source>
        <dbReference type="SAM" id="Coils"/>
    </source>
</evidence>
<name>A0A8M8UVZ7_SESIN</name>
<protein>
    <submittedName>
        <fullName evidence="4">Kinesin-like protein KIN-4C</fullName>
    </submittedName>
</protein>
<gene>
    <name evidence="4" type="primary">LOC105159265</name>
</gene>
<evidence type="ECO:0000313" key="3">
    <source>
        <dbReference type="Proteomes" id="UP000504604"/>
    </source>
</evidence>
<dbReference type="Proteomes" id="UP000504604">
    <property type="component" value="Linkage group LG3"/>
</dbReference>
<evidence type="ECO:0000313" key="4">
    <source>
        <dbReference type="RefSeq" id="XP_020548185.1"/>
    </source>
</evidence>
<organism evidence="3 4">
    <name type="scientific">Sesamum indicum</name>
    <name type="common">Oriental sesame</name>
    <name type="synonym">Sesamum orientale</name>
    <dbReference type="NCBI Taxonomy" id="4182"/>
    <lineage>
        <taxon>Eukaryota</taxon>
        <taxon>Viridiplantae</taxon>
        <taxon>Streptophyta</taxon>
        <taxon>Embryophyta</taxon>
        <taxon>Tracheophyta</taxon>
        <taxon>Spermatophyta</taxon>
        <taxon>Magnoliopsida</taxon>
        <taxon>eudicotyledons</taxon>
        <taxon>Gunneridae</taxon>
        <taxon>Pentapetalae</taxon>
        <taxon>asterids</taxon>
        <taxon>lamiids</taxon>
        <taxon>Lamiales</taxon>
        <taxon>Pedaliaceae</taxon>
        <taxon>Sesamum</taxon>
    </lineage>
</organism>
<dbReference type="InterPro" id="IPR027640">
    <property type="entry name" value="Kinesin-like_fam"/>
</dbReference>
<dbReference type="PANTHER" id="PTHR47969:SF6">
    <property type="entry name" value="KINESIN-LIKE PROTEIN KIN-4C"/>
    <property type="match status" value="1"/>
</dbReference>
<reference evidence="4" key="1">
    <citation type="submission" date="2025-08" db="UniProtKB">
        <authorList>
            <consortium name="RefSeq"/>
        </authorList>
    </citation>
    <scope>IDENTIFICATION</scope>
</reference>
<dbReference type="PANTHER" id="PTHR47969">
    <property type="entry name" value="CHROMOSOME-ASSOCIATED KINESIN KIF4A-RELATED"/>
    <property type="match status" value="1"/>
</dbReference>
<dbReference type="GO" id="GO:0003777">
    <property type="term" value="F:microtubule motor activity"/>
    <property type="evidence" value="ECO:0007669"/>
    <property type="project" value="InterPro"/>
</dbReference>
<evidence type="ECO:0000256" key="2">
    <source>
        <dbReference type="SAM" id="MobiDB-lite"/>
    </source>
</evidence>